<reference evidence="1 2" key="1">
    <citation type="submission" date="2020-05" db="EMBL/GenBank/DDBJ databases">
        <authorList>
            <person name="Khan S.A."/>
            <person name="Jeon C.O."/>
            <person name="Chun B.H."/>
        </authorList>
    </citation>
    <scope>NUCLEOTIDE SEQUENCE [LARGE SCALE GENOMIC DNA]</scope>
    <source>
        <strain evidence="1 2">S1162</strain>
    </source>
</reference>
<keyword evidence="2" id="KW-1185">Reference proteome</keyword>
<name>A0ABX1W1M5_9SPHI</name>
<protein>
    <recommendedName>
        <fullName evidence="3">DUF2268 domain-containing protein</fullName>
    </recommendedName>
</protein>
<comment type="caution">
    <text evidence="1">The sequence shown here is derived from an EMBL/GenBank/DDBJ whole genome shotgun (WGS) entry which is preliminary data.</text>
</comment>
<evidence type="ECO:0000313" key="2">
    <source>
        <dbReference type="Proteomes" id="UP000566071"/>
    </source>
</evidence>
<dbReference type="RefSeq" id="WP_175268838.1">
    <property type="nucleotide sequence ID" value="NZ_JABFCR010000003.1"/>
</dbReference>
<organism evidence="1 2">
    <name type="scientific">Mucilaginibacter humi</name>
    <dbReference type="NCBI Taxonomy" id="2732510"/>
    <lineage>
        <taxon>Bacteria</taxon>
        <taxon>Pseudomonadati</taxon>
        <taxon>Bacteroidota</taxon>
        <taxon>Sphingobacteriia</taxon>
        <taxon>Sphingobacteriales</taxon>
        <taxon>Sphingobacteriaceae</taxon>
        <taxon>Mucilaginibacter</taxon>
    </lineage>
</organism>
<accession>A0ABX1W1M5</accession>
<gene>
    <name evidence="1" type="ORF">HK413_01205</name>
</gene>
<proteinExistence type="predicted"/>
<evidence type="ECO:0000313" key="1">
    <source>
        <dbReference type="EMBL" id="NNU33139.1"/>
    </source>
</evidence>
<dbReference type="Proteomes" id="UP000566071">
    <property type="component" value="Unassembled WGS sequence"/>
</dbReference>
<sequence>MILSGCGAGCRQVCTDGRELSKVLASIRSHTLQAKQWEPLINPIFEKFRALYPAFQPFKVCFAIGILNTGGTVSNSFVLIGTELAGSTAAADLSEFRPGAFRDNLAFTGDLTQKMISLIAHECVHTQQAPSGPEAAKCPLLSQSLREGSADFVAEQITGRAYTGNHNYGDAHETELWQQFKNELCRSNTAGWLYNYSTIKNRPADLGYYGLPYRPELL</sequence>
<evidence type="ECO:0008006" key="3">
    <source>
        <dbReference type="Google" id="ProtNLM"/>
    </source>
</evidence>
<dbReference type="EMBL" id="JABFCR010000003">
    <property type="protein sequence ID" value="NNU33139.1"/>
    <property type="molecule type" value="Genomic_DNA"/>
</dbReference>